<feature type="non-terminal residue" evidence="2">
    <location>
        <position position="1"/>
    </location>
</feature>
<name>A0A9X7QNE3_BACCE</name>
<accession>A0A9X7QNE3</accession>
<evidence type="ECO:0000313" key="2">
    <source>
        <dbReference type="EMBL" id="QDZ77303.1"/>
    </source>
</evidence>
<evidence type="ECO:0000256" key="1">
    <source>
        <dbReference type="SAM" id="MobiDB-lite"/>
    </source>
</evidence>
<evidence type="ECO:0000313" key="3">
    <source>
        <dbReference type="Proteomes" id="UP000321735"/>
    </source>
</evidence>
<gene>
    <name evidence="2" type="ORF">D0437_31935</name>
</gene>
<sequence>NRKEGEPTITTEAIPTHYGLVIPKESEENGVGLYGMLSQLISAFQEHVTKTRAKFEEVEPIKPKGNIKHRNKVKRQRRPPRRVKRNS</sequence>
<protein>
    <recommendedName>
        <fullName evidence="4">Endopeptidase</fullName>
    </recommendedName>
</protein>
<proteinExistence type="predicted"/>
<dbReference type="Proteomes" id="UP000321735">
    <property type="component" value="Chromosome"/>
</dbReference>
<organism evidence="2 3">
    <name type="scientific">Bacillus cereus</name>
    <dbReference type="NCBI Taxonomy" id="1396"/>
    <lineage>
        <taxon>Bacteria</taxon>
        <taxon>Bacillati</taxon>
        <taxon>Bacillota</taxon>
        <taxon>Bacilli</taxon>
        <taxon>Bacillales</taxon>
        <taxon>Bacillaceae</taxon>
        <taxon>Bacillus</taxon>
        <taxon>Bacillus cereus group</taxon>
    </lineage>
</organism>
<dbReference type="EMBL" id="CP031778">
    <property type="protein sequence ID" value="QDZ77303.1"/>
    <property type="molecule type" value="Genomic_DNA"/>
</dbReference>
<feature type="region of interest" description="Disordered" evidence="1">
    <location>
        <begin position="55"/>
        <end position="87"/>
    </location>
</feature>
<reference evidence="2 3" key="1">
    <citation type="journal article" date="2019" name="Ecotoxicol. Environ. Saf.">
        <title>Microbial characterization of heavy metal resistant bacterial strains isolated from an electroplating wastewater treatment plant.</title>
        <authorList>
            <person name="Cai X."/>
            <person name="Zheng X."/>
            <person name="Zhang D."/>
            <person name="Iqbal W."/>
            <person name="Liu C."/>
            <person name="Yang B."/>
            <person name="Zhao X."/>
            <person name="Lu X."/>
            <person name="Mao Y."/>
        </authorList>
    </citation>
    <scope>NUCLEOTIDE SEQUENCE [LARGE SCALE GENOMIC DNA]</scope>
    <source>
        <strain evidence="2 3">Co1-1</strain>
    </source>
</reference>
<feature type="compositionally biased region" description="Basic residues" evidence="1">
    <location>
        <begin position="65"/>
        <end position="87"/>
    </location>
</feature>
<dbReference type="AlphaFoldDB" id="A0A9X7QNE3"/>
<evidence type="ECO:0008006" key="4">
    <source>
        <dbReference type="Google" id="ProtNLM"/>
    </source>
</evidence>